<dbReference type="Gene3D" id="3.40.50.1110">
    <property type="entry name" value="SGNH hydrolase"/>
    <property type="match status" value="1"/>
</dbReference>
<protein>
    <submittedName>
        <fullName evidence="3">Lysophospholipase L1</fullName>
    </submittedName>
</protein>
<feature type="domain" description="SGNH hydrolase-type esterase" evidence="2">
    <location>
        <begin position="39"/>
        <end position="263"/>
    </location>
</feature>
<name>A0A1C4Z0M3_MICVI</name>
<evidence type="ECO:0000256" key="1">
    <source>
        <dbReference type="SAM" id="SignalP"/>
    </source>
</evidence>
<keyword evidence="4" id="KW-1185">Reference proteome</keyword>
<dbReference type="AlphaFoldDB" id="A0A1C4Z0M3"/>
<evidence type="ECO:0000313" key="4">
    <source>
        <dbReference type="Proteomes" id="UP000198242"/>
    </source>
</evidence>
<gene>
    <name evidence="3" type="ORF">GA0074695_4959</name>
</gene>
<dbReference type="RefSeq" id="WP_089008371.1">
    <property type="nucleotide sequence ID" value="NZ_LT607411.1"/>
</dbReference>
<dbReference type="PANTHER" id="PTHR21325">
    <property type="entry name" value="PHOSPHOLIPASE B, PLB1"/>
    <property type="match status" value="1"/>
</dbReference>
<dbReference type="OrthoDB" id="5561551at2"/>
<feature type="signal peptide" evidence="1">
    <location>
        <begin position="1"/>
        <end position="28"/>
    </location>
</feature>
<feature type="chain" id="PRO_5008709701" evidence="1">
    <location>
        <begin position="29"/>
        <end position="276"/>
    </location>
</feature>
<proteinExistence type="predicted"/>
<dbReference type="InterPro" id="IPR038885">
    <property type="entry name" value="PLB1"/>
</dbReference>
<evidence type="ECO:0000313" key="3">
    <source>
        <dbReference type="EMBL" id="SCF26592.1"/>
    </source>
</evidence>
<dbReference type="InterPro" id="IPR013830">
    <property type="entry name" value="SGNH_hydro"/>
</dbReference>
<reference evidence="4" key="1">
    <citation type="submission" date="2016-06" db="EMBL/GenBank/DDBJ databases">
        <authorList>
            <person name="Varghese N."/>
            <person name="Submissions Spin"/>
        </authorList>
    </citation>
    <scope>NUCLEOTIDE SEQUENCE [LARGE SCALE GENOMIC DNA]</scope>
    <source>
        <strain evidence="4">DSM 43909</strain>
    </source>
</reference>
<dbReference type="Pfam" id="PF13472">
    <property type="entry name" value="Lipase_GDSL_2"/>
    <property type="match status" value="1"/>
</dbReference>
<dbReference type="SUPFAM" id="SSF52266">
    <property type="entry name" value="SGNH hydrolase"/>
    <property type="match status" value="1"/>
</dbReference>
<organism evidence="3 4">
    <name type="scientific">Micromonospora viridifaciens</name>
    <dbReference type="NCBI Taxonomy" id="1881"/>
    <lineage>
        <taxon>Bacteria</taxon>
        <taxon>Bacillati</taxon>
        <taxon>Actinomycetota</taxon>
        <taxon>Actinomycetes</taxon>
        <taxon>Micromonosporales</taxon>
        <taxon>Micromonosporaceae</taxon>
        <taxon>Micromonospora</taxon>
    </lineage>
</organism>
<evidence type="ECO:0000259" key="2">
    <source>
        <dbReference type="Pfam" id="PF13472"/>
    </source>
</evidence>
<accession>A0A1C4Z0M3</accession>
<sequence length="276" mass="29417">MTLIRRALATLAGATALVLLAPTSPAVAATPAPNSMASLGDSITRGFNACGWYVDCTARSFSTGDDTGVNSHYLRIRTVNPAIQGRNHNDAKTGAKSADMYGQAGTAVSQGVDYVTMLIGANDACTSSESTMTPVATFRANIDSALNRIKAGLPNARVAVISIPDIHRLWYVGKDSGSARSAWSLFGICQSMLANPTSTAQADVDRRARVRQRVVDYNTQLAQACVAYGPNCDFDDNAVFNYPFALSQVSTWDYFHPNPSGQAVLASVSYANGFRW</sequence>
<dbReference type="InterPro" id="IPR036514">
    <property type="entry name" value="SGNH_hydro_sf"/>
</dbReference>
<keyword evidence="1" id="KW-0732">Signal</keyword>
<dbReference type="Proteomes" id="UP000198242">
    <property type="component" value="Chromosome I"/>
</dbReference>
<dbReference type="EMBL" id="LT607411">
    <property type="protein sequence ID" value="SCF26592.1"/>
    <property type="molecule type" value="Genomic_DNA"/>
</dbReference>
<dbReference type="PANTHER" id="PTHR21325:SF31">
    <property type="entry name" value="GH22081P-RELATED"/>
    <property type="match status" value="1"/>
</dbReference>
<dbReference type="GO" id="GO:0004620">
    <property type="term" value="F:phospholipase activity"/>
    <property type="evidence" value="ECO:0007669"/>
    <property type="project" value="InterPro"/>
</dbReference>